<evidence type="ECO:0000313" key="16">
    <source>
        <dbReference type="EMBL" id="KAJ8022830.1"/>
    </source>
</evidence>
<feature type="compositionally biased region" description="Polar residues" evidence="13">
    <location>
        <begin position="247"/>
        <end position="259"/>
    </location>
</feature>
<dbReference type="GO" id="GO:0016020">
    <property type="term" value="C:membrane"/>
    <property type="evidence" value="ECO:0007669"/>
    <property type="project" value="UniProtKB-SubCell"/>
</dbReference>
<keyword evidence="8 12" id="KW-0297">G-protein coupled receptor</keyword>
<evidence type="ECO:0000256" key="1">
    <source>
        <dbReference type="ARBA" id="ARBA00004141"/>
    </source>
</evidence>
<dbReference type="PROSITE" id="PS00237">
    <property type="entry name" value="G_PROTEIN_RECEP_F1_1"/>
    <property type="match status" value="1"/>
</dbReference>
<keyword evidence="6 14" id="KW-1133">Transmembrane helix</keyword>
<evidence type="ECO:0000256" key="6">
    <source>
        <dbReference type="ARBA" id="ARBA00022989"/>
    </source>
</evidence>
<protein>
    <submittedName>
        <fullName evidence="16">Rhodopsin, GQ-coupled</fullName>
    </submittedName>
</protein>
<feature type="domain" description="G-protein coupled receptors family 1 profile" evidence="15">
    <location>
        <begin position="59"/>
        <end position="341"/>
    </location>
</feature>
<evidence type="ECO:0000256" key="7">
    <source>
        <dbReference type="ARBA" id="ARBA00022991"/>
    </source>
</evidence>
<dbReference type="GO" id="GO:0009881">
    <property type="term" value="F:photoreceptor activity"/>
    <property type="evidence" value="ECO:0007669"/>
    <property type="project" value="UniProtKB-KW"/>
</dbReference>
<comment type="subcellular location">
    <subcellularLocation>
        <location evidence="1">Membrane</location>
        <topology evidence="1">Multi-pass membrane protein</topology>
    </subcellularLocation>
</comment>
<dbReference type="Gene3D" id="1.20.1070.10">
    <property type="entry name" value="Rhodopsin 7-helix transmembrane proteins"/>
    <property type="match status" value="1"/>
</dbReference>
<dbReference type="InterPro" id="IPR027430">
    <property type="entry name" value="Retinal_BS"/>
</dbReference>
<evidence type="ECO:0000256" key="11">
    <source>
        <dbReference type="ARBA" id="ARBA00023224"/>
    </source>
</evidence>
<dbReference type="Pfam" id="PF00001">
    <property type="entry name" value="7tm_1"/>
    <property type="match status" value="1"/>
</dbReference>
<feature type="transmembrane region" description="Helical" evidence="14">
    <location>
        <begin position="79"/>
        <end position="97"/>
    </location>
</feature>
<comment type="caution">
    <text evidence="16">The sequence shown here is derived from an EMBL/GenBank/DDBJ whole genome shotgun (WGS) entry which is preliminary data.</text>
</comment>
<reference evidence="16" key="1">
    <citation type="submission" date="2021-10" db="EMBL/GenBank/DDBJ databases">
        <title>Tropical sea cucumber genome reveals ecological adaptation and Cuvierian tubules defense mechanism.</title>
        <authorList>
            <person name="Chen T."/>
        </authorList>
    </citation>
    <scope>NUCLEOTIDE SEQUENCE</scope>
    <source>
        <strain evidence="16">Nanhai2018</strain>
        <tissue evidence="16">Muscle</tissue>
    </source>
</reference>
<keyword evidence="17" id="KW-1185">Reference proteome</keyword>
<feature type="region of interest" description="Disordered" evidence="13">
    <location>
        <begin position="242"/>
        <end position="263"/>
    </location>
</feature>
<evidence type="ECO:0000256" key="2">
    <source>
        <dbReference type="ARBA" id="ARBA00022543"/>
    </source>
</evidence>
<dbReference type="PANTHER" id="PTHR24240">
    <property type="entry name" value="OPSIN"/>
    <property type="match status" value="1"/>
</dbReference>
<organism evidence="16 17">
    <name type="scientific">Holothuria leucospilota</name>
    <name type="common">Black long sea cucumber</name>
    <name type="synonym">Mertensiothuria leucospilota</name>
    <dbReference type="NCBI Taxonomy" id="206669"/>
    <lineage>
        <taxon>Eukaryota</taxon>
        <taxon>Metazoa</taxon>
        <taxon>Echinodermata</taxon>
        <taxon>Eleutherozoa</taxon>
        <taxon>Echinozoa</taxon>
        <taxon>Holothuroidea</taxon>
        <taxon>Aspidochirotacea</taxon>
        <taxon>Aspidochirotida</taxon>
        <taxon>Holothuriidae</taxon>
        <taxon>Holothuria</taxon>
    </lineage>
</organism>
<dbReference type="GO" id="GO:0004930">
    <property type="term" value="F:G protein-coupled receptor activity"/>
    <property type="evidence" value="ECO:0007669"/>
    <property type="project" value="UniProtKB-KW"/>
</dbReference>
<dbReference type="GO" id="GO:0007602">
    <property type="term" value="P:phototransduction"/>
    <property type="evidence" value="ECO:0007669"/>
    <property type="project" value="UniProtKB-KW"/>
</dbReference>
<feature type="transmembrane region" description="Helical" evidence="14">
    <location>
        <begin position="209"/>
        <end position="230"/>
    </location>
</feature>
<comment type="similarity">
    <text evidence="12">Belongs to the G-protein coupled receptor 1 family.</text>
</comment>
<keyword evidence="10 12" id="KW-0675">Receptor</keyword>
<dbReference type="EMBL" id="JAIZAY010000020">
    <property type="protein sequence ID" value="KAJ8022830.1"/>
    <property type="molecule type" value="Genomic_DNA"/>
</dbReference>
<evidence type="ECO:0000313" key="17">
    <source>
        <dbReference type="Proteomes" id="UP001152320"/>
    </source>
</evidence>
<feature type="transmembrane region" description="Helical" evidence="14">
    <location>
        <begin position="284"/>
        <end position="304"/>
    </location>
</feature>
<feature type="transmembrane region" description="Helical" evidence="14">
    <location>
        <begin position="43"/>
        <end position="67"/>
    </location>
</feature>
<keyword evidence="5" id="KW-0681">Retinal protein</keyword>
<evidence type="ECO:0000256" key="14">
    <source>
        <dbReference type="SAM" id="Phobius"/>
    </source>
</evidence>
<evidence type="ECO:0000259" key="15">
    <source>
        <dbReference type="PROSITE" id="PS50262"/>
    </source>
</evidence>
<sequence>MDITALYNQSVVTEISATSCVILIPLNTTATPMQEKLPPQMRVALMVIVSLIFIVGVVGNTLAIFIFIRTKALHTPPNFLIVNLSISDLAMIVSNSPMMLTSIHNGSWQYGYIGCQLYAFCGAIFSFVSIGSMAAIAIDRYYVICHCFHALMNVSRGRTLIIIFLVWFYAFIWSIPPFLGLGAYIEEGYGIGCTFDFVSQDLNTKVHVVLLYVGGFLSPVTVVVVCYSKIVGTVKKHKKEIERYSRTGPQGKNDTSVTRRSVDTGKKPNRVFKKVSRVMAQYQLARVGIIATVVYCMSWGPYALIALYSEFLSPKSTLKPTVQVIPVLFAKMSSIWNPFVYAVSHTRYKKALYHTVRKGFKCLSTGLNNETESQELKFDFSRSPRDGSESAASIKRSVNVQTLPDSIVTDKENNIPLPSIKKKPLNKRRSDPEISKLTEKSISIATDFYALNKNKTIELQIISGTDLVRGLPSRRTWHSLVKHNV</sequence>
<dbReference type="InterPro" id="IPR050125">
    <property type="entry name" value="GPCR_opsins"/>
</dbReference>
<dbReference type="OrthoDB" id="9996086at2759"/>
<keyword evidence="2" id="KW-0600">Photoreceptor protein</keyword>
<keyword evidence="11 12" id="KW-0807">Transducer</keyword>
<dbReference type="Proteomes" id="UP001152320">
    <property type="component" value="Chromosome 20"/>
</dbReference>
<dbReference type="SUPFAM" id="SSF81321">
    <property type="entry name" value="Family A G protein-coupled receptor-like"/>
    <property type="match status" value="1"/>
</dbReference>
<dbReference type="InterPro" id="IPR000276">
    <property type="entry name" value="GPCR_Rhodpsn"/>
</dbReference>
<dbReference type="PRINTS" id="PR00237">
    <property type="entry name" value="GPCRRHODOPSN"/>
</dbReference>
<keyword evidence="3" id="KW-0716">Sensory transduction</keyword>
<keyword evidence="9 14" id="KW-0472">Membrane</keyword>
<feature type="transmembrane region" description="Helical" evidence="14">
    <location>
        <begin position="159"/>
        <end position="179"/>
    </location>
</feature>
<keyword evidence="7" id="KW-0157">Chromophore</keyword>
<evidence type="ECO:0000256" key="12">
    <source>
        <dbReference type="RuleBase" id="RU000688"/>
    </source>
</evidence>
<gene>
    <name evidence="16" type="ORF">HOLleu_37833</name>
</gene>
<dbReference type="InterPro" id="IPR017452">
    <property type="entry name" value="GPCR_Rhodpsn_7TM"/>
</dbReference>
<evidence type="ECO:0000256" key="5">
    <source>
        <dbReference type="ARBA" id="ARBA00022925"/>
    </source>
</evidence>
<evidence type="ECO:0000256" key="10">
    <source>
        <dbReference type="ARBA" id="ARBA00023170"/>
    </source>
</evidence>
<dbReference type="PROSITE" id="PS50262">
    <property type="entry name" value="G_PROTEIN_RECEP_F1_2"/>
    <property type="match status" value="1"/>
</dbReference>
<dbReference type="SMR" id="A0A9Q0YK36"/>
<name>A0A9Q0YK36_HOLLE</name>
<dbReference type="PROSITE" id="PS00238">
    <property type="entry name" value="OPSIN"/>
    <property type="match status" value="1"/>
</dbReference>
<evidence type="ECO:0000256" key="3">
    <source>
        <dbReference type="ARBA" id="ARBA00022606"/>
    </source>
</evidence>
<evidence type="ECO:0000256" key="4">
    <source>
        <dbReference type="ARBA" id="ARBA00022692"/>
    </source>
</evidence>
<evidence type="ECO:0000256" key="9">
    <source>
        <dbReference type="ARBA" id="ARBA00023136"/>
    </source>
</evidence>
<evidence type="ECO:0000256" key="8">
    <source>
        <dbReference type="ARBA" id="ARBA00023040"/>
    </source>
</evidence>
<keyword evidence="4 12" id="KW-0812">Transmembrane</keyword>
<feature type="transmembrane region" description="Helical" evidence="14">
    <location>
        <begin position="117"/>
        <end position="138"/>
    </location>
</feature>
<proteinExistence type="inferred from homology"/>
<feature type="transmembrane region" description="Helical" evidence="14">
    <location>
        <begin position="324"/>
        <end position="343"/>
    </location>
</feature>
<dbReference type="AlphaFoldDB" id="A0A9Q0YK36"/>
<evidence type="ECO:0000256" key="13">
    <source>
        <dbReference type="SAM" id="MobiDB-lite"/>
    </source>
</evidence>
<accession>A0A9Q0YK36</accession>